<name>Q7UFE6_RHOBA</name>
<keyword evidence="9" id="KW-1185">Reference proteome</keyword>
<feature type="repeat" description="WD" evidence="5">
    <location>
        <begin position="564"/>
        <end position="605"/>
    </location>
</feature>
<dbReference type="OrthoDB" id="500858at2"/>
<dbReference type="SMART" id="SM00320">
    <property type="entry name" value="WD40"/>
    <property type="match status" value="9"/>
</dbReference>
<evidence type="ECO:0000256" key="3">
    <source>
        <dbReference type="ARBA" id="ARBA00022777"/>
    </source>
</evidence>
<dbReference type="SUPFAM" id="SSF50978">
    <property type="entry name" value="WD40 repeat-like"/>
    <property type="match status" value="1"/>
</dbReference>
<dbReference type="InterPro" id="IPR036322">
    <property type="entry name" value="WD40_repeat_dom_sf"/>
</dbReference>
<dbReference type="KEGG" id="rba:RB10160"/>
<keyword evidence="2 6" id="KW-0547">Nucleotide-binding</keyword>
<evidence type="ECO:0000313" key="8">
    <source>
        <dbReference type="EMBL" id="CAD78736.1"/>
    </source>
</evidence>
<dbReference type="eggNOG" id="COG0515">
    <property type="taxonomic scope" value="Bacteria"/>
</dbReference>
<proteinExistence type="predicted"/>
<dbReference type="Proteomes" id="UP000001025">
    <property type="component" value="Chromosome"/>
</dbReference>
<dbReference type="SUPFAM" id="SSF56112">
    <property type="entry name" value="Protein kinase-like (PK-like)"/>
    <property type="match status" value="1"/>
</dbReference>
<dbReference type="Pfam" id="PF00400">
    <property type="entry name" value="WD40"/>
    <property type="match status" value="2"/>
</dbReference>
<dbReference type="PROSITE" id="PS50011">
    <property type="entry name" value="PROTEIN_KINASE_DOM"/>
    <property type="match status" value="1"/>
</dbReference>
<dbReference type="RefSeq" id="WP_011122647.1">
    <property type="nucleotide sequence ID" value="NC_005027.1"/>
</dbReference>
<dbReference type="CDD" id="cd14014">
    <property type="entry name" value="STKc_PknB_like"/>
    <property type="match status" value="1"/>
</dbReference>
<keyword evidence="3 8" id="KW-0418">Kinase</keyword>
<sequence>MSDSPKQESIKDVFLQAIEIDDVVERQRFVALACQSNEPMRKAVERLMASHHQQEPNRLDDLVDCLGVGETQWTSTRSGIWPETFKANQMHRIDRYSICELIGEGGMGSVFVAQQEQPVRRKVALKIIRAEIATKEALARFSAERQALAMMDHPCIAKVLDGGATESGQPYLVMELVQGTPITEYASHSGLSIEQRLRLFQKVCHAVQHAHRKGVIHRDLKPSNILVAEIDGEALPKVIDFGLAKALDQPLTDITIHTGFAQLMGTPMYMSPEQAEMGTIDIDTRSDVYSLGVLLYELMVGAPPFDRETFKTASFDEVRRIIREIQPPRPSVVSRTLSANENVNHQQGDVQRKLHPSIRGELDWLIMKTMEKDRRRRYGSASELADDIQRYLTGQTVLACPPSPIYQFRKTVSRHRFAIAVSSVVLVSLVMTSIISTWKMLEVRQAKSISEARERQANELLECNQLQQAVSAYQAGDLLQLSQLTKIVTHPHALPSSSRVTEQSALSHFFRAAATPVPNQCFKTSSAIHEIAISSKRKAVLCACEDGSVVMFPLDGSTTAGRSLGRHDEPVHAVSFSPDGSMAVSGSTSGLIKYWDVEKTICIHQVRPVENGIESLAWSPDGRSVAAGFRYAGVWVGDANGNEKFRLINDHRHETLLFTPDSQELLVPTRDGIHVWDVSAARHDRTIETDPFTNVRAMCWAGPNQQWLIAGERYFDSLAVFDRETGARRGTFNVSASYAKSLAASSNGMWLTAGYGDGRIQIIRLHGTDESEVGGEVRTQWNAYQQDDKRLAVGWLEDDPNQFITAGHDGTAQRWDLDGVVPKSEFRSPVAIEGAYLLDDKPDPVLLLRGQEPTRLPVEKMSLRAEEGLVALRSDNQISIVSLRTRQTLTTIDSPPQRDEHLALSSDGSRLVAVGGGFAFVWESVDRWVTHELIASFTAIDNGNAVFANHNQTLICGTADEESLQELNIKSGEVDHQYRISHPRVVAISNDERQVAIGNDQRLTVWDRKTDQVFLDIREMSRIWSLRFLADDRVLISGHNDGRIMAWHVPTGQPLGTLYHPRPGLRRPQNLQLSGDGRRMLLVYPSEHGYVPVLLGR</sequence>
<dbReference type="PANTHER" id="PTHR43289:SF6">
    <property type="entry name" value="SERINE_THREONINE-PROTEIN KINASE NEKL-3"/>
    <property type="match status" value="1"/>
</dbReference>
<evidence type="ECO:0000256" key="4">
    <source>
        <dbReference type="ARBA" id="ARBA00022840"/>
    </source>
</evidence>
<evidence type="ECO:0000256" key="1">
    <source>
        <dbReference type="ARBA" id="ARBA00022679"/>
    </source>
</evidence>
<dbReference type="InterPro" id="IPR015943">
    <property type="entry name" value="WD40/YVTN_repeat-like_dom_sf"/>
</dbReference>
<dbReference type="PROSITE" id="PS50082">
    <property type="entry name" value="WD_REPEATS_2"/>
    <property type="match status" value="2"/>
</dbReference>
<organism evidence="8 9">
    <name type="scientific">Rhodopirellula baltica (strain DSM 10527 / NCIMB 13988 / SH1)</name>
    <dbReference type="NCBI Taxonomy" id="243090"/>
    <lineage>
        <taxon>Bacteria</taxon>
        <taxon>Pseudomonadati</taxon>
        <taxon>Planctomycetota</taxon>
        <taxon>Planctomycetia</taxon>
        <taxon>Pirellulales</taxon>
        <taxon>Pirellulaceae</taxon>
        <taxon>Rhodopirellula</taxon>
    </lineage>
</organism>
<keyword evidence="4 6" id="KW-0067">ATP-binding</keyword>
<dbReference type="Gene3D" id="1.10.510.10">
    <property type="entry name" value="Transferase(Phosphotransferase) domain 1"/>
    <property type="match status" value="1"/>
</dbReference>
<dbReference type="InterPro" id="IPR000719">
    <property type="entry name" value="Prot_kinase_dom"/>
</dbReference>
<gene>
    <name evidence="8" type="primary">pknB</name>
    <name evidence="8" type="ordered locus">RB10160</name>
</gene>
<evidence type="ECO:0000256" key="2">
    <source>
        <dbReference type="ARBA" id="ARBA00022741"/>
    </source>
</evidence>
<dbReference type="Gene3D" id="3.30.200.20">
    <property type="entry name" value="Phosphorylase Kinase, domain 1"/>
    <property type="match status" value="1"/>
</dbReference>
<dbReference type="PROSITE" id="PS00107">
    <property type="entry name" value="PROTEIN_KINASE_ATP"/>
    <property type="match status" value="1"/>
</dbReference>
<dbReference type="GO" id="GO:0004674">
    <property type="term" value="F:protein serine/threonine kinase activity"/>
    <property type="evidence" value="ECO:0000318"/>
    <property type="project" value="GO_Central"/>
</dbReference>
<accession>Q7UFE6</accession>
<dbReference type="AlphaFoldDB" id="Q7UFE6"/>
<dbReference type="eggNOG" id="COG2319">
    <property type="taxonomic scope" value="Bacteria"/>
</dbReference>
<dbReference type="PATRIC" id="fig|243090.15.peg.4904"/>
<dbReference type="SUPFAM" id="SSF82171">
    <property type="entry name" value="DPP6 N-terminal domain-like"/>
    <property type="match status" value="1"/>
</dbReference>
<dbReference type="Gene3D" id="2.130.10.10">
    <property type="entry name" value="YVTN repeat-like/Quinoprotein amine dehydrogenase"/>
    <property type="match status" value="3"/>
</dbReference>
<dbReference type="InterPro" id="IPR008271">
    <property type="entry name" value="Ser/Thr_kinase_AS"/>
</dbReference>
<dbReference type="EMBL" id="BX294151">
    <property type="protein sequence ID" value="CAD78736.1"/>
    <property type="molecule type" value="Genomic_DNA"/>
</dbReference>
<evidence type="ECO:0000256" key="5">
    <source>
        <dbReference type="PROSITE-ProRule" id="PRU00221"/>
    </source>
</evidence>
<dbReference type="SMART" id="SM00220">
    <property type="entry name" value="S_TKc"/>
    <property type="match status" value="1"/>
</dbReference>
<feature type="domain" description="Protein kinase" evidence="7">
    <location>
        <begin position="96"/>
        <end position="392"/>
    </location>
</feature>
<dbReference type="InterPro" id="IPR001680">
    <property type="entry name" value="WD40_rpt"/>
</dbReference>
<reference evidence="8 9" key="1">
    <citation type="journal article" date="2003" name="Proc. Natl. Acad. Sci. U.S.A.">
        <title>Complete genome sequence of the marine planctomycete Pirellula sp. strain 1.</title>
        <authorList>
            <person name="Gloeckner F.O."/>
            <person name="Kube M."/>
            <person name="Bauer M."/>
            <person name="Teeling H."/>
            <person name="Lombardot T."/>
            <person name="Ludwig W."/>
            <person name="Gade D."/>
            <person name="Beck A."/>
            <person name="Borzym K."/>
            <person name="Heitmann K."/>
            <person name="Rabus R."/>
            <person name="Schlesner H."/>
            <person name="Amann R."/>
            <person name="Reinhardt R."/>
        </authorList>
    </citation>
    <scope>NUCLEOTIDE SEQUENCE [LARGE SCALE GENOMIC DNA]</scope>
    <source>
        <strain evidence="9">DSM 10527 / NCIMB 13988 / SH1</strain>
    </source>
</reference>
<feature type="binding site" evidence="6">
    <location>
        <position position="126"/>
    </location>
    <ligand>
        <name>ATP</name>
        <dbReference type="ChEBI" id="CHEBI:30616"/>
    </ligand>
</feature>
<evidence type="ECO:0000259" key="7">
    <source>
        <dbReference type="PROSITE" id="PS50011"/>
    </source>
</evidence>
<dbReference type="STRING" id="243090.RB10160"/>
<protein>
    <submittedName>
        <fullName evidence="8">Probable serine/threonine-protein kinase pknB</fullName>
        <ecNumber evidence="8">2.7.1.-</ecNumber>
    </submittedName>
</protein>
<dbReference type="PROSITE" id="PS50294">
    <property type="entry name" value="WD_REPEATS_REGION"/>
    <property type="match status" value="1"/>
</dbReference>
<dbReference type="InParanoid" id="Q7UFE6"/>
<dbReference type="PANTHER" id="PTHR43289">
    <property type="entry name" value="MITOGEN-ACTIVATED PROTEIN KINASE KINASE KINASE 20-RELATED"/>
    <property type="match status" value="1"/>
</dbReference>
<evidence type="ECO:0000313" key="9">
    <source>
        <dbReference type="Proteomes" id="UP000001025"/>
    </source>
</evidence>
<dbReference type="Pfam" id="PF00069">
    <property type="entry name" value="Pkinase"/>
    <property type="match status" value="1"/>
</dbReference>
<dbReference type="GO" id="GO:0005524">
    <property type="term" value="F:ATP binding"/>
    <property type="evidence" value="ECO:0007669"/>
    <property type="project" value="UniProtKB-UniRule"/>
</dbReference>
<feature type="repeat" description="WD" evidence="5">
    <location>
        <begin position="1023"/>
        <end position="1057"/>
    </location>
</feature>
<evidence type="ECO:0000256" key="6">
    <source>
        <dbReference type="PROSITE-ProRule" id="PRU10141"/>
    </source>
</evidence>
<dbReference type="PROSITE" id="PS00108">
    <property type="entry name" value="PROTEIN_KINASE_ST"/>
    <property type="match status" value="1"/>
</dbReference>
<dbReference type="EnsemblBacteria" id="CAD78736">
    <property type="protein sequence ID" value="CAD78736"/>
    <property type="gene ID" value="RB10160"/>
</dbReference>
<dbReference type="EC" id="2.7.1.-" evidence="8"/>
<dbReference type="InterPro" id="IPR017441">
    <property type="entry name" value="Protein_kinase_ATP_BS"/>
</dbReference>
<keyword evidence="5" id="KW-0853">WD repeat</keyword>
<dbReference type="HOGENOM" id="CLU_283680_0_0_0"/>
<keyword evidence="1 8" id="KW-0808">Transferase</keyword>
<dbReference type="InterPro" id="IPR011009">
    <property type="entry name" value="Kinase-like_dom_sf"/>
</dbReference>